<dbReference type="Proteomes" id="UP000287188">
    <property type="component" value="Unassembled WGS sequence"/>
</dbReference>
<keyword evidence="3" id="KW-1185">Reference proteome</keyword>
<evidence type="ECO:0000313" key="2">
    <source>
        <dbReference type="EMBL" id="GCE16298.1"/>
    </source>
</evidence>
<feature type="region of interest" description="Disordered" evidence="1">
    <location>
        <begin position="48"/>
        <end position="85"/>
    </location>
</feature>
<gene>
    <name evidence="2" type="ORF">KDK_00980</name>
</gene>
<protein>
    <submittedName>
        <fullName evidence="2">Uncharacterized protein</fullName>
    </submittedName>
</protein>
<sequence>MTQPEERDAILSASARAEQMLTRVGGQLGTLMSLTRLRFRQAAQTLREEANQMDMPEPGSANGDLKQRQSRSQVWIVPRWKRQRS</sequence>
<dbReference type="RefSeq" id="WP_126548218.1">
    <property type="nucleotide sequence ID" value="NZ_BIFS01000001.1"/>
</dbReference>
<proteinExistence type="predicted"/>
<comment type="caution">
    <text evidence="2">The sequence shown here is derived from an EMBL/GenBank/DDBJ whole genome shotgun (WGS) entry which is preliminary data.</text>
</comment>
<dbReference type="AlphaFoldDB" id="A0A402AB16"/>
<organism evidence="2 3">
    <name type="scientific">Dictyobacter kobayashii</name>
    <dbReference type="NCBI Taxonomy" id="2014872"/>
    <lineage>
        <taxon>Bacteria</taxon>
        <taxon>Bacillati</taxon>
        <taxon>Chloroflexota</taxon>
        <taxon>Ktedonobacteria</taxon>
        <taxon>Ktedonobacterales</taxon>
        <taxon>Dictyobacteraceae</taxon>
        <taxon>Dictyobacter</taxon>
    </lineage>
</organism>
<dbReference type="EMBL" id="BIFS01000001">
    <property type="protein sequence ID" value="GCE16298.1"/>
    <property type="molecule type" value="Genomic_DNA"/>
</dbReference>
<evidence type="ECO:0000256" key="1">
    <source>
        <dbReference type="SAM" id="MobiDB-lite"/>
    </source>
</evidence>
<accession>A0A402AB16</accession>
<reference evidence="3" key="1">
    <citation type="submission" date="2018-12" db="EMBL/GenBank/DDBJ databases">
        <title>Tengunoibacter tsumagoiensis gen. nov., sp. nov., Dictyobacter kobayashii sp. nov., D. alpinus sp. nov., and D. joshuensis sp. nov. and description of Dictyobacteraceae fam. nov. within the order Ktedonobacterales isolated from Tengu-no-mugimeshi.</title>
        <authorList>
            <person name="Wang C.M."/>
            <person name="Zheng Y."/>
            <person name="Sakai Y."/>
            <person name="Toyoda A."/>
            <person name="Minakuchi Y."/>
            <person name="Abe K."/>
            <person name="Yokota A."/>
            <person name="Yabe S."/>
        </authorList>
    </citation>
    <scope>NUCLEOTIDE SEQUENCE [LARGE SCALE GENOMIC DNA]</scope>
    <source>
        <strain evidence="3">Uno11</strain>
    </source>
</reference>
<name>A0A402AB16_9CHLR</name>
<evidence type="ECO:0000313" key="3">
    <source>
        <dbReference type="Proteomes" id="UP000287188"/>
    </source>
</evidence>